<dbReference type="Proteomes" id="UP000290958">
    <property type="component" value="Unassembled WGS sequence"/>
</dbReference>
<keyword evidence="1" id="KW-0472">Membrane</keyword>
<dbReference type="InterPro" id="IPR005625">
    <property type="entry name" value="PepSY-ass_TM"/>
</dbReference>
<accession>A0A4Q1KD15</accession>
<sequence length="275" mass="29794">MAVSTLTLRRWHRRFALTLGIFFVIQGITGEISQQRFWLFQATQPEKFRVSASGTAKSPGEVMALLAKEKPDFQVAHMMYTAAVSPNTAVVVMGGRDTTKHDMSYMITVDQFEGRIIQEGSSMSGWVGLASTVHKWLIFGVPGKIILTILGVGVVIFSLLGLVIWWRTRETSKNAKGVVRIHRTAGVLAGLFVISVAGTGTWLNLTTWAEKSSGRSVFASNMAKAAAHIGHEMPPAAIDGNQAYALARKEVGDLHLSAYGPLGCACKGLLVRLHG</sequence>
<keyword evidence="3" id="KW-1185">Reference proteome</keyword>
<dbReference type="PANTHER" id="PTHR34219">
    <property type="entry name" value="IRON-REGULATED INNER MEMBRANE PROTEIN-RELATED"/>
    <property type="match status" value="1"/>
</dbReference>
<feature type="transmembrane region" description="Helical" evidence="1">
    <location>
        <begin position="145"/>
        <end position="166"/>
    </location>
</feature>
<evidence type="ECO:0000313" key="3">
    <source>
        <dbReference type="Proteomes" id="UP000290958"/>
    </source>
</evidence>
<keyword evidence="1" id="KW-0812">Transmembrane</keyword>
<gene>
    <name evidence="2" type="ORF">EQG66_14465</name>
</gene>
<dbReference type="OrthoDB" id="7328956at2"/>
<protein>
    <submittedName>
        <fullName evidence="2">PepSY domain-containing protein</fullName>
    </submittedName>
</protein>
<organism evidence="2 3">
    <name type="scientific">Sphingobium fluviale</name>
    <dbReference type="NCBI Taxonomy" id="2506423"/>
    <lineage>
        <taxon>Bacteria</taxon>
        <taxon>Pseudomonadati</taxon>
        <taxon>Pseudomonadota</taxon>
        <taxon>Alphaproteobacteria</taxon>
        <taxon>Sphingomonadales</taxon>
        <taxon>Sphingomonadaceae</taxon>
        <taxon>Sphingobium</taxon>
    </lineage>
</organism>
<evidence type="ECO:0000256" key="1">
    <source>
        <dbReference type="SAM" id="Phobius"/>
    </source>
</evidence>
<dbReference type="Pfam" id="PF03929">
    <property type="entry name" value="PepSY_TM"/>
    <property type="match status" value="1"/>
</dbReference>
<dbReference type="EMBL" id="SBKP01000022">
    <property type="protein sequence ID" value="RXR25207.1"/>
    <property type="molecule type" value="Genomic_DNA"/>
</dbReference>
<evidence type="ECO:0000313" key="2">
    <source>
        <dbReference type="EMBL" id="RXR25207.1"/>
    </source>
</evidence>
<proteinExistence type="predicted"/>
<feature type="transmembrane region" description="Helical" evidence="1">
    <location>
        <begin position="187"/>
        <end position="205"/>
    </location>
</feature>
<reference evidence="3" key="1">
    <citation type="submission" date="2019-01" db="EMBL/GenBank/DDBJ databases">
        <title>Cytophagaceae bacterium strain CAR-16.</title>
        <authorList>
            <person name="Chen W.-M."/>
        </authorList>
    </citation>
    <scope>NUCLEOTIDE SEQUENCE [LARGE SCALE GENOMIC DNA]</scope>
    <source>
        <strain evidence="3">CHR27</strain>
    </source>
</reference>
<comment type="caution">
    <text evidence="2">The sequence shown here is derived from an EMBL/GenBank/DDBJ whole genome shotgun (WGS) entry which is preliminary data.</text>
</comment>
<keyword evidence="1" id="KW-1133">Transmembrane helix</keyword>
<dbReference type="AlphaFoldDB" id="A0A4Q1KD15"/>
<name>A0A4Q1KD15_9SPHN</name>
<dbReference type="RefSeq" id="WP_129405246.1">
    <property type="nucleotide sequence ID" value="NZ_SBKP01000022.1"/>
</dbReference>